<keyword evidence="14" id="KW-0472">Membrane</keyword>
<comment type="catalytic activity">
    <reaction evidence="27">
        <text>1-hexadecanoyl-sn-glycero-3-phosphocholine + H2O = 1-hexadecanoyl-sn-glycerol + phosphocholine + H(+)</text>
        <dbReference type="Rhea" id="RHEA:41119"/>
        <dbReference type="ChEBI" id="CHEBI:15377"/>
        <dbReference type="ChEBI" id="CHEBI:15378"/>
        <dbReference type="ChEBI" id="CHEBI:72998"/>
        <dbReference type="ChEBI" id="CHEBI:75542"/>
        <dbReference type="ChEBI" id="CHEBI:295975"/>
    </reaction>
    <physiologicalReaction direction="left-to-right" evidence="27">
        <dbReference type="Rhea" id="RHEA:41120"/>
    </physiologicalReaction>
</comment>
<keyword evidence="15" id="KW-1015">Disulfide bond</keyword>
<dbReference type="AlphaFoldDB" id="A0A8S3ZQ42"/>
<sequence>VYHEQPDYVGHIYGPDSPELAETVRSIDTELGRLLDDLQQLQGQYQVCGTAWATAEVLALRCINLIVVSDHGMTSVDTSKVINITTVLTNRDYYLTIQGKGALAVIHTATGYRDEVFNLLVNLNPYMAVYKKEQIPDRFHYKGGKYVGDILCVADLGWVIAQPLRPGFPQKNGQNKRGNHGYDNLEADMRGIFYAYGPYFKSSVTVPSLAIVDIYNIMCDVVGILPQPNNGTWSRVTPLLNHYRRAESCPAI</sequence>
<keyword evidence="6" id="KW-0597">Phosphoprotein</keyword>
<keyword evidence="12" id="KW-0442">Lipid degradation</keyword>
<comment type="catalytic activity">
    <reaction evidence="29">
        <text>sn-glycerol 3-phosphocholine + H2O = phosphocholine + glycerol + H(+)</text>
        <dbReference type="Rhea" id="RHEA:19545"/>
        <dbReference type="ChEBI" id="CHEBI:15377"/>
        <dbReference type="ChEBI" id="CHEBI:15378"/>
        <dbReference type="ChEBI" id="CHEBI:16870"/>
        <dbReference type="ChEBI" id="CHEBI:17754"/>
        <dbReference type="ChEBI" id="CHEBI:295975"/>
        <dbReference type="EC" id="3.1.4.38"/>
    </reaction>
    <physiologicalReaction direction="left-to-right" evidence="29">
        <dbReference type="Rhea" id="RHEA:19546"/>
    </physiologicalReaction>
</comment>
<comment type="catalytic activity">
    <reaction evidence="23">
        <text>glycero-2-phosphocholine + H2O = phosphocholine + glycerol + H(+)</text>
        <dbReference type="Rhea" id="RHEA:61684"/>
        <dbReference type="ChEBI" id="CHEBI:15377"/>
        <dbReference type="ChEBI" id="CHEBI:15378"/>
        <dbReference type="ChEBI" id="CHEBI:17754"/>
        <dbReference type="ChEBI" id="CHEBI:144950"/>
        <dbReference type="ChEBI" id="CHEBI:295975"/>
    </reaction>
    <physiologicalReaction direction="left-to-right" evidence="23">
        <dbReference type="Rhea" id="RHEA:61685"/>
    </physiologicalReaction>
</comment>
<evidence type="ECO:0000256" key="26">
    <source>
        <dbReference type="ARBA" id="ARBA00047779"/>
    </source>
</evidence>
<keyword evidence="13" id="KW-0443">Lipid metabolism</keyword>
<evidence type="ECO:0000256" key="7">
    <source>
        <dbReference type="ARBA" id="ARBA00022622"/>
    </source>
</evidence>
<comment type="catalytic activity">
    <reaction evidence="30">
        <text>1-(9Z,12Z)-octadecadienoyl-sn-glycero-3-phosphocholine + H2O = 1-(9Z,12Z-octadecadienoyl)-sn-glycerol + phosphocholine + H(+)</text>
        <dbReference type="Rhea" id="RHEA:41115"/>
        <dbReference type="ChEBI" id="CHEBI:15377"/>
        <dbReference type="ChEBI" id="CHEBI:15378"/>
        <dbReference type="ChEBI" id="CHEBI:28733"/>
        <dbReference type="ChEBI" id="CHEBI:75561"/>
        <dbReference type="ChEBI" id="CHEBI:295975"/>
    </reaction>
    <physiologicalReaction direction="left-to-right" evidence="30">
        <dbReference type="Rhea" id="RHEA:41116"/>
    </physiologicalReaction>
</comment>
<keyword evidence="10" id="KW-0378">Hydrolase</keyword>
<comment type="cofactor">
    <cofactor evidence="1">
        <name>Zn(2+)</name>
        <dbReference type="ChEBI" id="CHEBI:29105"/>
    </cofactor>
</comment>
<comment type="catalytic activity">
    <reaction evidence="28">
        <text>sphing-4-enine-phosphocholine + H2O = sphing-4-enine + phosphocholine + H(+)</text>
        <dbReference type="Rhea" id="RHEA:41095"/>
        <dbReference type="ChEBI" id="CHEBI:15377"/>
        <dbReference type="ChEBI" id="CHEBI:15378"/>
        <dbReference type="ChEBI" id="CHEBI:57756"/>
        <dbReference type="ChEBI" id="CHEBI:58906"/>
        <dbReference type="ChEBI" id="CHEBI:295975"/>
    </reaction>
    <physiologicalReaction direction="left-to-right" evidence="28">
        <dbReference type="Rhea" id="RHEA:41096"/>
    </physiologicalReaction>
</comment>
<evidence type="ECO:0000256" key="23">
    <source>
        <dbReference type="ARBA" id="ARBA00047482"/>
    </source>
</evidence>
<dbReference type="Gene3D" id="3.40.720.10">
    <property type="entry name" value="Alkaline Phosphatase, subunit A"/>
    <property type="match status" value="1"/>
</dbReference>
<evidence type="ECO:0000256" key="20">
    <source>
        <dbReference type="ARBA" id="ARBA00046203"/>
    </source>
</evidence>
<dbReference type="Proteomes" id="UP000678393">
    <property type="component" value="Unassembled WGS sequence"/>
</dbReference>
<comment type="subcellular location">
    <subcellularLocation>
        <location evidence="2">Cell membrane</location>
        <topology evidence="2">Lipid-anchor</topology>
        <topology evidence="2">GPI-anchor</topology>
    </subcellularLocation>
</comment>
<comment type="catalytic activity">
    <reaction evidence="25">
        <text>a 1-acyl-sn-glycero-3-phosphocholine + H2O = a 1-acyl-sn-glycerol + phosphocholine + H(+)</text>
        <dbReference type="Rhea" id="RHEA:44720"/>
        <dbReference type="ChEBI" id="CHEBI:15377"/>
        <dbReference type="ChEBI" id="CHEBI:15378"/>
        <dbReference type="ChEBI" id="CHEBI:58168"/>
        <dbReference type="ChEBI" id="CHEBI:64683"/>
        <dbReference type="ChEBI" id="CHEBI:295975"/>
    </reaction>
    <physiologicalReaction direction="left-to-right" evidence="25">
        <dbReference type="Rhea" id="RHEA:44721"/>
    </physiologicalReaction>
</comment>
<evidence type="ECO:0000256" key="8">
    <source>
        <dbReference type="ARBA" id="ARBA00022723"/>
    </source>
</evidence>
<comment type="catalytic activity">
    <reaction evidence="24">
        <text>a 1-O-alkyl-sn-glycero-3-phosphocholine + H2O = a 1-O-alkyl-sn-glycerol + phosphocholine + H(+)</text>
        <dbReference type="Rhea" id="RHEA:36083"/>
        <dbReference type="ChEBI" id="CHEBI:15377"/>
        <dbReference type="ChEBI" id="CHEBI:15378"/>
        <dbReference type="ChEBI" id="CHEBI:15850"/>
        <dbReference type="ChEBI" id="CHEBI:30909"/>
        <dbReference type="ChEBI" id="CHEBI:295975"/>
    </reaction>
    <physiologicalReaction direction="left-to-right" evidence="24">
        <dbReference type="Rhea" id="RHEA:36084"/>
    </physiologicalReaction>
</comment>
<comment type="catalytic activity">
    <reaction evidence="31">
        <text>1-(5Z,8Z,11Z,14Z-eicosatetraenoyl)-sn-glycero-3-phosphocholine + H2O = 1-(5Z,8Z,11Z,14Z-eicosatetraenoyl)-sn-glycerol + phosphocholine + H(+)</text>
        <dbReference type="Rhea" id="RHEA:41003"/>
        <dbReference type="ChEBI" id="CHEBI:15377"/>
        <dbReference type="ChEBI" id="CHEBI:15378"/>
        <dbReference type="ChEBI" id="CHEBI:34071"/>
        <dbReference type="ChEBI" id="CHEBI:74344"/>
        <dbReference type="ChEBI" id="CHEBI:295975"/>
    </reaction>
    <physiologicalReaction direction="left-to-right" evidence="31">
        <dbReference type="Rhea" id="RHEA:41004"/>
    </physiologicalReaction>
</comment>
<proteinExistence type="inferred from homology"/>
<evidence type="ECO:0000256" key="19">
    <source>
        <dbReference type="ARBA" id="ARBA00032556"/>
    </source>
</evidence>
<comment type="catalytic activity">
    <reaction evidence="22">
        <text>1-(9Z-octadecenoyl)-sn-glycero-3-phosphocholine + H2O = 1-(9Z-octadecenoyl)-sn-glycerol + phosphocholine + H(+)</text>
        <dbReference type="Rhea" id="RHEA:41091"/>
        <dbReference type="ChEBI" id="CHEBI:15377"/>
        <dbReference type="ChEBI" id="CHEBI:15378"/>
        <dbReference type="ChEBI" id="CHEBI:28610"/>
        <dbReference type="ChEBI" id="CHEBI:75757"/>
        <dbReference type="ChEBI" id="CHEBI:295975"/>
    </reaction>
    <physiologicalReaction direction="left-to-right" evidence="22">
        <dbReference type="Rhea" id="RHEA:41092"/>
    </physiologicalReaction>
</comment>
<comment type="caution">
    <text evidence="32">The sequence shown here is derived from an EMBL/GenBank/DDBJ whole genome shotgun (WGS) entry which is preliminary data.</text>
</comment>
<keyword evidence="33" id="KW-1185">Reference proteome</keyword>
<comment type="catalytic activity">
    <reaction evidence="26">
        <text>1-tetradecanoyl-sn-glycero-3-phosphocholine + H2O = 1-tetradecanoyl-sn-glycerol + phosphocholine + H(+)</text>
        <dbReference type="Rhea" id="RHEA:40999"/>
        <dbReference type="ChEBI" id="CHEBI:15377"/>
        <dbReference type="ChEBI" id="CHEBI:15378"/>
        <dbReference type="ChEBI" id="CHEBI:64489"/>
        <dbReference type="ChEBI" id="CHEBI:75536"/>
        <dbReference type="ChEBI" id="CHEBI:295975"/>
    </reaction>
    <physiologicalReaction direction="left-to-right" evidence="26">
        <dbReference type="Rhea" id="RHEA:41000"/>
    </physiologicalReaction>
</comment>
<dbReference type="InterPro" id="IPR017850">
    <property type="entry name" value="Alkaline_phosphatase_core_sf"/>
</dbReference>
<keyword evidence="7" id="KW-0336">GPI-anchor</keyword>
<evidence type="ECO:0000256" key="6">
    <source>
        <dbReference type="ARBA" id="ARBA00022553"/>
    </source>
</evidence>
<dbReference type="PANTHER" id="PTHR10151">
    <property type="entry name" value="ECTONUCLEOTIDE PYROPHOSPHATASE/PHOSPHODIESTERASE"/>
    <property type="match status" value="1"/>
</dbReference>
<comment type="function">
    <text evidence="20">Choline-specific glycerophosphodiesterase that hydrolyzes glycerophosphocholine (GPC) and lysophosphatidylcholine (LPC) and contributes to supplying choline to the cells. Has a preference for LPC with short (12:0 and 14:0) or polyunsaturated (18:2 and 20:4) fatty acids. In vitro, hydrolyzes only choline-containing lysophospholipids, such as sphingosylphosphorylcholine (SPC), platelet-activating factor (PAF) and lysoPAF, but not other lysophospholipids.</text>
</comment>
<evidence type="ECO:0000256" key="13">
    <source>
        <dbReference type="ARBA" id="ARBA00023098"/>
    </source>
</evidence>
<gene>
    <name evidence="32" type="ORF">CUNI_LOCUS14189</name>
</gene>
<keyword evidence="5" id="KW-1003">Cell membrane</keyword>
<organism evidence="32 33">
    <name type="scientific">Candidula unifasciata</name>
    <dbReference type="NCBI Taxonomy" id="100452"/>
    <lineage>
        <taxon>Eukaryota</taxon>
        <taxon>Metazoa</taxon>
        <taxon>Spiralia</taxon>
        <taxon>Lophotrochozoa</taxon>
        <taxon>Mollusca</taxon>
        <taxon>Gastropoda</taxon>
        <taxon>Heterobranchia</taxon>
        <taxon>Euthyneura</taxon>
        <taxon>Panpulmonata</taxon>
        <taxon>Eupulmonata</taxon>
        <taxon>Stylommatophora</taxon>
        <taxon>Helicina</taxon>
        <taxon>Helicoidea</taxon>
        <taxon>Geomitridae</taxon>
        <taxon>Candidula</taxon>
    </lineage>
</organism>
<protein>
    <recommendedName>
        <fullName evidence="4">glycerophosphocholine cholinephosphodiesterase</fullName>
        <ecNumber evidence="4">3.1.4.38</ecNumber>
    </recommendedName>
    <alternativeName>
        <fullName evidence="19">Choline-specific glycerophosphodiester phosphodiesterase</fullName>
    </alternativeName>
    <alternativeName>
        <fullName evidence="18">Ectonucleotide pyrophosphatase/phosphodiesterase family member 6</fullName>
    </alternativeName>
</protein>
<evidence type="ECO:0000256" key="9">
    <source>
        <dbReference type="ARBA" id="ARBA00022729"/>
    </source>
</evidence>
<evidence type="ECO:0000256" key="17">
    <source>
        <dbReference type="ARBA" id="ARBA00023288"/>
    </source>
</evidence>
<evidence type="ECO:0000256" key="22">
    <source>
        <dbReference type="ARBA" id="ARBA00047322"/>
    </source>
</evidence>
<evidence type="ECO:0000256" key="10">
    <source>
        <dbReference type="ARBA" id="ARBA00022801"/>
    </source>
</evidence>
<dbReference type="PANTHER" id="PTHR10151:SF66">
    <property type="entry name" value="GLYCEROPHOSPHOCHOLINE CHOLINEPHOSPHODIESTERASE ENPP6"/>
    <property type="match status" value="1"/>
</dbReference>
<keyword evidence="9" id="KW-0732">Signal</keyword>
<dbReference type="SUPFAM" id="SSF53649">
    <property type="entry name" value="Alkaline phosphatase-like"/>
    <property type="match status" value="1"/>
</dbReference>
<evidence type="ECO:0000256" key="15">
    <source>
        <dbReference type="ARBA" id="ARBA00023157"/>
    </source>
</evidence>
<keyword evidence="8" id="KW-0479">Metal-binding</keyword>
<evidence type="ECO:0000256" key="30">
    <source>
        <dbReference type="ARBA" id="ARBA00049092"/>
    </source>
</evidence>
<evidence type="ECO:0000313" key="32">
    <source>
        <dbReference type="EMBL" id="CAG5128631.1"/>
    </source>
</evidence>
<reference evidence="32" key="1">
    <citation type="submission" date="2021-04" db="EMBL/GenBank/DDBJ databases">
        <authorList>
            <consortium name="Molecular Ecology Group"/>
        </authorList>
    </citation>
    <scope>NUCLEOTIDE SEQUENCE</scope>
</reference>
<name>A0A8S3ZQ42_9EUPU</name>
<keyword evidence="17" id="KW-0449">Lipoprotein</keyword>
<evidence type="ECO:0000256" key="14">
    <source>
        <dbReference type="ARBA" id="ARBA00023136"/>
    </source>
</evidence>
<dbReference type="EMBL" id="CAJHNH020003140">
    <property type="protein sequence ID" value="CAG5128631.1"/>
    <property type="molecule type" value="Genomic_DNA"/>
</dbReference>
<dbReference type="EC" id="3.1.4.38" evidence="4"/>
<dbReference type="OrthoDB" id="415411at2759"/>
<dbReference type="InterPro" id="IPR002591">
    <property type="entry name" value="Phosphodiest/P_Trfase"/>
</dbReference>
<evidence type="ECO:0000256" key="2">
    <source>
        <dbReference type="ARBA" id="ARBA00004609"/>
    </source>
</evidence>
<evidence type="ECO:0000256" key="25">
    <source>
        <dbReference type="ARBA" id="ARBA00047600"/>
    </source>
</evidence>
<evidence type="ECO:0000256" key="4">
    <source>
        <dbReference type="ARBA" id="ARBA00012318"/>
    </source>
</evidence>
<dbReference type="GO" id="GO:0016787">
    <property type="term" value="F:hydrolase activity"/>
    <property type="evidence" value="ECO:0007669"/>
    <property type="project" value="UniProtKB-ARBA"/>
</dbReference>
<evidence type="ECO:0000256" key="12">
    <source>
        <dbReference type="ARBA" id="ARBA00022963"/>
    </source>
</evidence>
<evidence type="ECO:0000256" key="31">
    <source>
        <dbReference type="ARBA" id="ARBA00049320"/>
    </source>
</evidence>
<comment type="catalytic activity">
    <reaction evidence="21">
        <text>1-dodecanoyl-sn-glycero-3-phosphocholine + H2O = 1-dodecanoyl-sn-glycerol + phosphocholine + H(+)</text>
        <dbReference type="Rhea" id="RHEA:41127"/>
        <dbReference type="ChEBI" id="CHEBI:15377"/>
        <dbReference type="ChEBI" id="CHEBI:15378"/>
        <dbReference type="ChEBI" id="CHEBI:74966"/>
        <dbReference type="ChEBI" id="CHEBI:75529"/>
        <dbReference type="ChEBI" id="CHEBI:295975"/>
    </reaction>
    <physiologicalReaction direction="left-to-right" evidence="21">
        <dbReference type="Rhea" id="RHEA:41128"/>
    </physiologicalReaction>
</comment>
<evidence type="ECO:0000256" key="1">
    <source>
        <dbReference type="ARBA" id="ARBA00001947"/>
    </source>
</evidence>
<evidence type="ECO:0000256" key="27">
    <source>
        <dbReference type="ARBA" id="ARBA00048209"/>
    </source>
</evidence>
<accession>A0A8S3ZQ42</accession>
<evidence type="ECO:0000256" key="3">
    <source>
        <dbReference type="ARBA" id="ARBA00010594"/>
    </source>
</evidence>
<evidence type="ECO:0000256" key="5">
    <source>
        <dbReference type="ARBA" id="ARBA00022475"/>
    </source>
</evidence>
<keyword evidence="11" id="KW-0862">Zinc</keyword>
<evidence type="ECO:0000256" key="24">
    <source>
        <dbReference type="ARBA" id="ARBA00047494"/>
    </source>
</evidence>
<dbReference type="Pfam" id="PF01663">
    <property type="entry name" value="Phosphodiest"/>
    <property type="match status" value="1"/>
</dbReference>
<keyword evidence="16" id="KW-0325">Glycoprotein</keyword>
<evidence type="ECO:0000256" key="29">
    <source>
        <dbReference type="ARBA" id="ARBA00048703"/>
    </source>
</evidence>
<evidence type="ECO:0000256" key="16">
    <source>
        <dbReference type="ARBA" id="ARBA00023180"/>
    </source>
</evidence>
<evidence type="ECO:0000256" key="18">
    <source>
        <dbReference type="ARBA" id="ARBA00031167"/>
    </source>
</evidence>
<evidence type="ECO:0000256" key="21">
    <source>
        <dbReference type="ARBA" id="ARBA00047290"/>
    </source>
</evidence>
<evidence type="ECO:0000256" key="11">
    <source>
        <dbReference type="ARBA" id="ARBA00022833"/>
    </source>
</evidence>
<comment type="similarity">
    <text evidence="3">Belongs to the nucleotide pyrophosphatase/phosphodiesterase family.</text>
</comment>
<feature type="non-terminal residue" evidence="32">
    <location>
        <position position="252"/>
    </location>
</feature>
<evidence type="ECO:0000256" key="28">
    <source>
        <dbReference type="ARBA" id="ARBA00048234"/>
    </source>
</evidence>
<evidence type="ECO:0000313" key="33">
    <source>
        <dbReference type="Proteomes" id="UP000678393"/>
    </source>
</evidence>